<dbReference type="WBParaSite" id="JU765_v2.g17034.t1">
    <property type="protein sequence ID" value="JU765_v2.g17034.t1"/>
    <property type="gene ID" value="JU765_v2.g17034"/>
</dbReference>
<evidence type="ECO:0000313" key="2">
    <source>
        <dbReference type="WBParaSite" id="JU765_v2.g17034.t1"/>
    </source>
</evidence>
<protein>
    <submittedName>
        <fullName evidence="2">G-protein coupled receptors family 1 profile domain-containing protein</fullName>
    </submittedName>
</protein>
<proteinExistence type="predicted"/>
<accession>A0AC34QK31</accession>
<reference evidence="2" key="1">
    <citation type="submission" date="2022-11" db="UniProtKB">
        <authorList>
            <consortium name="WormBaseParasite"/>
        </authorList>
    </citation>
    <scope>IDENTIFICATION</scope>
</reference>
<evidence type="ECO:0000313" key="1">
    <source>
        <dbReference type="Proteomes" id="UP000887576"/>
    </source>
</evidence>
<sequence length="417" mass="47105">MDSLMVTAMDLLSATPPSLLAPGDSTLQPCYNLTPIARPLTAGYIDYIIQHYIFPFQFLLGVCGNSLNLLVLLSSSMKNQANTLLSAMAFADLAFLFCMIPFSLGSFEPFYTSPSFKNFHYLYRAHGVGIANMFSTAATWLVLAVSIERFSGVRRPMHTRFQLRDRRLLSLIGIIFCLAFMLTLYQQFEYRVQFRNDCGVIRPNIAFVHSLNTTSPLLRNYIRFSKYTQIVVGVILPVLAVAALNASLIIILKKREIIPRTNRKSKDRDFRRTSDFGTFQKQERKVTATVVSIISCFSLTHLPSLLPYAIELIDVYRPSALFNNMITILNSLLVSGKVLNFVLFCTSSAHFRRRTMMMLNSWCLGRRKKYSSMASTAIANGPQSGNHATSKQLAIRMQNYRKRQPLQKTSTVSSQAD</sequence>
<name>A0AC34QK31_9BILA</name>
<organism evidence="1 2">
    <name type="scientific">Panagrolaimus sp. JU765</name>
    <dbReference type="NCBI Taxonomy" id="591449"/>
    <lineage>
        <taxon>Eukaryota</taxon>
        <taxon>Metazoa</taxon>
        <taxon>Ecdysozoa</taxon>
        <taxon>Nematoda</taxon>
        <taxon>Chromadorea</taxon>
        <taxon>Rhabditida</taxon>
        <taxon>Tylenchina</taxon>
        <taxon>Panagrolaimomorpha</taxon>
        <taxon>Panagrolaimoidea</taxon>
        <taxon>Panagrolaimidae</taxon>
        <taxon>Panagrolaimus</taxon>
    </lineage>
</organism>
<dbReference type="Proteomes" id="UP000887576">
    <property type="component" value="Unplaced"/>
</dbReference>